<protein>
    <submittedName>
        <fullName evidence="2">Uncharacterized protein</fullName>
    </submittedName>
</protein>
<feature type="region of interest" description="Disordered" evidence="1">
    <location>
        <begin position="1"/>
        <end position="37"/>
    </location>
</feature>
<feature type="region of interest" description="Disordered" evidence="1">
    <location>
        <begin position="166"/>
        <end position="186"/>
    </location>
</feature>
<evidence type="ECO:0000256" key="1">
    <source>
        <dbReference type="SAM" id="MobiDB-lite"/>
    </source>
</evidence>
<dbReference type="PANTHER" id="PTHR34468:SF3">
    <property type="entry name" value="OS03G0288900 PROTEIN"/>
    <property type="match status" value="1"/>
</dbReference>
<comment type="caution">
    <text evidence="2">The sequence shown here is derived from an EMBL/GenBank/DDBJ whole genome shotgun (WGS) entry which is preliminary data.</text>
</comment>
<keyword evidence="3" id="KW-1185">Reference proteome</keyword>
<dbReference type="Proteomes" id="UP000685013">
    <property type="component" value="Chromosome 2"/>
</dbReference>
<accession>A0AAV6NZQ9</accession>
<sequence length="382" mass="43013">MQAMFDDNGNQDQDEADGGDGPCGRLFQGPSGATSGHREVFLRRKRRRRGLIKNKMGRERSALIPLYSLDSLQLMDPKLSRIPVKPVSSKPKFIRKPACEAPQITALQPPISRQKRVFGIVRSSNIPIKSVNENPFVKPLIGAVKKQPKSTRLTQIAVNATTDQKKITEKLNPRPKKKSPSTKQPVMETAIKDLRVTNDVVEPQTPVARPRLHKMRNTGTPYHTAEKCSNCRFDKMETSSYWVAQIKLAESVGKHFVSADFFRLAYVCNAEPIRNLTVELKRYLTRHEHLYMNTEWKDVSLSYGLLQDENISGPHNPSTKICDSELNEGNQTTAIESRTPEFSSSEFDKDEIVGTDVGELGTETCQRCPSSLPMEPEQIHQT</sequence>
<proteinExistence type="predicted"/>
<organism evidence="2 3">
    <name type="scientific">Cucurbita argyrosperma subsp. sororia</name>
    <dbReference type="NCBI Taxonomy" id="37648"/>
    <lineage>
        <taxon>Eukaryota</taxon>
        <taxon>Viridiplantae</taxon>
        <taxon>Streptophyta</taxon>
        <taxon>Embryophyta</taxon>
        <taxon>Tracheophyta</taxon>
        <taxon>Spermatophyta</taxon>
        <taxon>Magnoliopsida</taxon>
        <taxon>eudicotyledons</taxon>
        <taxon>Gunneridae</taxon>
        <taxon>Pentapetalae</taxon>
        <taxon>rosids</taxon>
        <taxon>fabids</taxon>
        <taxon>Cucurbitales</taxon>
        <taxon>Cucurbitaceae</taxon>
        <taxon>Cucurbiteae</taxon>
        <taxon>Cucurbita</taxon>
    </lineage>
</organism>
<dbReference type="AlphaFoldDB" id="A0AAV6NZQ9"/>
<evidence type="ECO:0000313" key="3">
    <source>
        <dbReference type="Proteomes" id="UP000685013"/>
    </source>
</evidence>
<feature type="non-terminal residue" evidence="2">
    <location>
        <position position="1"/>
    </location>
</feature>
<name>A0AAV6NZQ9_9ROSI</name>
<dbReference type="PANTHER" id="PTHR34468">
    <property type="entry name" value="MICROTUBULE-ASSOCIATED FUTSCH-LIKE PROTEIN"/>
    <property type="match status" value="1"/>
</dbReference>
<dbReference type="EMBL" id="JAGKQH010000002">
    <property type="protein sequence ID" value="KAG6605538.1"/>
    <property type="molecule type" value="Genomic_DNA"/>
</dbReference>
<gene>
    <name evidence="2" type="ORF">SDJN03_02855</name>
</gene>
<reference evidence="2 3" key="1">
    <citation type="journal article" date="2021" name="Hortic Res">
        <title>The domestication of Cucurbita argyrosperma as revealed by the genome of its wild relative.</title>
        <authorList>
            <person name="Barrera-Redondo J."/>
            <person name="Sanchez-de la Vega G."/>
            <person name="Aguirre-Liguori J.A."/>
            <person name="Castellanos-Morales G."/>
            <person name="Gutierrez-Guerrero Y.T."/>
            <person name="Aguirre-Dugua X."/>
            <person name="Aguirre-Planter E."/>
            <person name="Tenaillon M.I."/>
            <person name="Lira-Saade R."/>
            <person name="Eguiarte L.E."/>
        </authorList>
    </citation>
    <scope>NUCLEOTIDE SEQUENCE [LARGE SCALE GENOMIC DNA]</scope>
    <source>
        <strain evidence="2">JBR-2021</strain>
    </source>
</reference>
<evidence type="ECO:0000313" key="2">
    <source>
        <dbReference type="EMBL" id="KAG6605538.1"/>
    </source>
</evidence>